<feature type="region of interest" description="Disordered" evidence="1">
    <location>
        <begin position="356"/>
        <end position="419"/>
    </location>
</feature>
<dbReference type="Pfam" id="PF15344">
    <property type="entry name" value="FAM217"/>
    <property type="match status" value="1"/>
</dbReference>
<reference evidence="3" key="1">
    <citation type="submission" date="2016-11" db="UniProtKB">
        <authorList>
            <consortium name="WormBaseParasite"/>
        </authorList>
    </citation>
    <scope>IDENTIFICATION</scope>
</reference>
<feature type="compositionally biased region" description="Basic and acidic residues" evidence="1">
    <location>
        <begin position="378"/>
        <end position="387"/>
    </location>
</feature>
<sequence>PAAAYSGLARPPPARDAQIEKSPWGDFSGGAGQKRRGTDRRFKTGEADRRLLATVNRSGRRNKFRKTKTFQATAVAAAASAISIVVSSPPSVVRAGADPFVVELSSSTLSSSASAKKSSSASSSNRRQAETSVSHISVATENLVHNRQRNRGRLKCMPPTSQLQQQQQPQVVLVQAPDGAASVSGPAASSLDKYHFYNDPVISREPAGRQLHRPPGRRGGSSKQQQQRQQPQQQLGSYVVTPTGELVPRQQPVSILKQPGGPKSVRFSLDEGQPIEAGPSQLAPRLNRRQTRDAISAEEVAAAAVAYQRGQAQQSTFVIDDDPASSVEPPVQRQPPTSPPEIIVQDENEAVFYKEFGGVGGGRDLRPAPTPRRPRQSAPKERGRFEAVADDSDEDREADRYHSGSPRKSNGREEASKTGSSRACTILQLFFTYGSSEWGEIEFTMDSRAKRRARDALPVSAFVKHHRRPSMDFYKPEFSSAELAASLTRHLLLGDSPASSSDCYAVAMVSAALPVAEFEAAEYPAAAEWRKKGLARDLGMLGSIFCRIPVPAPAAPAETASSKTTTISTARPPPPPKMRQRRRRPEASVAAARVEELLLYRLSRCLQCRSSVLQERDLLAEAAPDDEDDDRGDEAETEATPRRLQRRPPRPPSSSSVSRPVGLYGSARVPDVRLSGDPVTAYRESLRVSLRAFRRRQWRPLDVEALEAARDPEDIDRRSCRLGRGGGDGGNSRPVSAAGSAARFPAPSPKSRRRRFRAPDLNLPPEREPQFLLASSCLEPDKVEFSAKLVLDLPRFEFGTALPDPFSNASFRSLAECENGWRSVFPEALAESEPGLAGLMDRLIAMERLQLHTVRMEAARFGAAGSAALATRRATSASVAGSSPATGGGRLRSQNCCRGCL</sequence>
<organism evidence="2 3">
    <name type="scientific">Macrostomum lignano</name>
    <dbReference type="NCBI Taxonomy" id="282301"/>
    <lineage>
        <taxon>Eukaryota</taxon>
        <taxon>Metazoa</taxon>
        <taxon>Spiralia</taxon>
        <taxon>Lophotrochozoa</taxon>
        <taxon>Platyhelminthes</taxon>
        <taxon>Rhabditophora</taxon>
        <taxon>Macrostomorpha</taxon>
        <taxon>Macrostomida</taxon>
        <taxon>Macrostomidae</taxon>
        <taxon>Macrostomum</taxon>
    </lineage>
</organism>
<dbReference type="Proteomes" id="UP000095280">
    <property type="component" value="Unplaced"/>
</dbReference>
<feature type="region of interest" description="Disordered" evidence="1">
    <location>
        <begin position="1"/>
        <end position="64"/>
    </location>
</feature>
<feature type="compositionally biased region" description="Basic and acidic residues" evidence="1">
    <location>
        <begin position="39"/>
        <end position="51"/>
    </location>
</feature>
<feature type="region of interest" description="Disordered" evidence="1">
    <location>
        <begin position="621"/>
        <end position="673"/>
    </location>
</feature>
<evidence type="ECO:0000256" key="1">
    <source>
        <dbReference type="SAM" id="MobiDB-lite"/>
    </source>
</evidence>
<feature type="compositionally biased region" description="Low complexity" evidence="1">
    <location>
        <begin position="224"/>
        <end position="234"/>
    </location>
</feature>
<feature type="region of interest" description="Disordered" evidence="1">
    <location>
        <begin position="111"/>
        <end position="148"/>
    </location>
</feature>
<evidence type="ECO:0000313" key="3">
    <source>
        <dbReference type="WBParaSite" id="maker-uti_cns_0017373-snap-gene-0.2-mRNA-1"/>
    </source>
</evidence>
<accession>A0A1I8IWD8</accession>
<feature type="region of interest" description="Disordered" evidence="1">
    <location>
        <begin position="321"/>
        <end position="344"/>
    </location>
</feature>
<dbReference type="AlphaFoldDB" id="A0A1I8IWD8"/>
<feature type="compositionally biased region" description="Polar residues" evidence="1">
    <location>
        <begin position="130"/>
        <end position="145"/>
    </location>
</feature>
<dbReference type="InterPro" id="IPR029266">
    <property type="entry name" value="FAM217"/>
</dbReference>
<protein>
    <submittedName>
        <fullName evidence="3">ULP_PROTEASE domain-containing protein</fullName>
    </submittedName>
</protein>
<feature type="compositionally biased region" description="Low complexity" evidence="1">
    <location>
        <begin position="555"/>
        <end position="570"/>
    </location>
</feature>
<feature type="region of interest" description="Disordered" evidence="1">
    <location>
        <begin position="717"/>
        <end position="761"/>
    </location>
</feature>
<keyword evidence="2" id="KW-1185">Reference proteome</keyword>
<dbReference type="WBParaSite" id="maker-uti_cns_0017373-snap-gene-0.2-mRNA-1">
    <property type="protein sequence ID" value="maker-uti_cns_0017373-snap-gene-0.2-mRNA-1"/>
    <property type="gene ID" value="maker-uti_cns_0017373-snap-gene-0.2"/>
</dbReference>
<feature type="region of interest" description="Disordered" evidence="1">
    <location>
        <begin position="203"/>
        <end position="235"/>
    </location>
</feature>
<feature type="compositionally biased region" description="Acidic residues" evidence="1">
    <location>
        <begin position="623"/>
        <end position="637"/>
    </location>
</feature>
<evidence type="ECO:0000313" key="2">
    <source>
        <dbReference type="Proteomes" id="UP000095280"/>
    </source>
</evidence>
<proteinExistence type="predicted"/>
<feature type="compositionally biased region" description="Low complexity" evidence="1">
    <location>
        <begin position="111"/>
        <end position="124"/>
    </location>
</feature>
<name>A0A1I8IWD8_9PLAT</name>
<feature type="region of interest" description="Disordered" evidence="1">
    <location>
        <begin position="555"/>
        <end position="587"/>
    </location>
</feature>